<feature type="domain" description="RNA polymerase sigma factor 70 region 4 type 2" evidence="7">
    <location>
        <begin position="124"/>
        <end position="174"/>
    </location>
</feature>
<dbReference type="InterPro" id="IPR039425">
    <property type="entry name" value="RNA_pol_sigma-70-like"/>
</dbReference>
<evidence type="ECO:0000313" key="8">
    <source>
        <dbReference type="EMBL" id="MBD1599630.1"/>
    </source>
</evidence>
<evidence type="ECO:0000256" key="1">
    <source>
        <dbReference type="ARBA" id="ARBA00010641"/>
    </source>
</evidence>
<dbReference type="InterPro" id="IPR013325">
    <property type="entry name" value="RNA_pol_sigma_r2"/>
</dbReference>
<dbReference type="PANTHER" id="PTHR43133:SF58">
    <property type="entry name" value="ECF RNA POLYMERASE SIGMA FACTOR SIGD"/>
    <property type="match status" value="1"/>
</dbReference>
<dbReference type="Pfam" id="PF08281">
    <property type="entry name" value="Sigma70_r4_2"/>
    <property type="match status" value="1"/>
</dbReference>
<dbReference type="PANTHER" id="PTHR43133">
    <property type="entry name" value="RNA POLYMERASE ECF-TYPE SIGMA FACTO"/>
    <property type="match status" value="1"/>
</dbReference>
<dbReference type="InterPro" id="IPR014284">
    <property type="entry name" value="RNA_pol_sigma-70_dom"/>
</dbReference>
<evidence type="ECO:0000259" key="7">
    <source>
        <dbReference type="Pfam" id="PF08281"/>
    </source>
</evidence>
<dbReference type="Proteomes" id="UP000805841">
    <property type="component" value="Unassembled WGS sequence"/>
</dbReference>
<keyword evidence="2" id="KW-0805">Transcription regulation</keyword>
<dbReference type="SUPFAM" id="SSF88946">
    <property type="entry name" value="Sigma2 domain of RNA polymerase sigma factors"/>
    <property type="match status" value="1"/>
</dbReference>
<reference evidence="8 9" key="1">
    <citation type="journal article" date="2020" name="Insects">
        <title>Bacteria Belonging to Pseudomonas typographi sp. nov. from the Bark Beetle Ips typographus Have Genomic Potential to Aid in the Host Ecology.</title>
        <authorList>
            <person name="Peral-Aranega E."/>
            <person name="Saati-Santamaria Z."/>
            <person name="Kolarik M."/>
            <person name="Rivas R."/>
            <person name="Garcia-Fraile P."/>
        </authorList>
    </citation>
    <scope>NUCLEOTIDE SEQUENCE [LARGE SCALE GENOMIC DNA]</scope>
    <source>
        <strain evidence="8 9">CA3A</strain>
    </source>
</reference>
<keyword evidence="3" id="KW-0731">Sigma factor</keyword>
<proteinExistence type="inferred from homology"/>
<evidence type="ECO:0000256" key="2">
    <source>
        <dbReference type="ARBA" id="ARBA00023015"/>
    </source>
</evidence>
<dbReference type="InterPro" id="IPR007627">
    <property type="entry name" value="RNA_pol_sigma70_r2"/>
</dbReference>
<protein>
    <submittedName>
        <fullName evidence="8">Sigma-70 family RNA polymerase sigma factor</fullName>
    </submittedName>
</protein>
<evidence type="ECO:0000256" key="4">
    <source>
        <dbReference type="ARBA" id="ARBA00023125"/>
    </source>
</evidence>
<comment type="similarity">
    <text evidence="1">Belongs to the sigma-70 factor family. ECF subfamily.</text>
</comment>
<dbReference type="RefSeq" id="WP_190421205.1">
    <property type="nucleotide sequence ID" value="NZ_JAAOCA010000014.1"/>
</dbReference>
<evidence type="ECO:0000259" key="6">
    <source>
        <dbReference type="Pfam" id="PF04542"/>
    </source>
</evidence>
<name>A0ABR7Z2B2_9PSED</name>
<dbReference type="InterPro" id="IPR036388">
    <property type="entry name" value="WH-like_DNA-bd_sf"/>
</dbReference>
<gene>
    <name evidence="8" type="ORF">HAQ05_13060</name>
</gene>
<keyword evidence="9" id="KW-1185">Reference proteome</keyword>
<dbReference type="SUPFAM" id="SSF88659">
    <property type="entry name" value="Sigma3 and sigma4 domains of RNA polymerase sigma factors"/>
    <property type="match status" value="1"/>
</dbReference>
<evidence type="ECO:0000313" key="9">
    <source>
        <dbReference type="Proteomes" id="UP000805841"/>
    </source>
</evidence>
<keyword evidence="4" id="KW-0238">DNA-binding</keyword>
<evidence type="ECO:0000256" key="5">
    <source>
        <dbReference type="ARBA" id="ARBA00023163"/>
    </source>
</evidence>
<dbReference type="Pfam" id="PF04542">
    <property type="entry name" value="Sigma70_r2"/>
    <property type="match status" value="1"/>
</dbReference>
<dbReference type="Gene3D" id="1.10.10.10">
    <property type="entry name" value="Winged helix-like DNA-binding domain superfamily/Winged helix DNA-binding domain"/>
    <property type="match status" value="1"/>
</dbReference>
<dbReference type="EMBL" id="JAAOCA010000014">
    <property type="protein sequence ID" value="MBD1599630.1"/>
    <property type="molecule type" value="Genomic_DNA"/>
</dbReference>
<dbReference type="Gene3D" id="1.10.1740.10">
    <property type="match status" value="1"/>
</dbReference>
<feature type="domain" description="RNA polymerase sigma-70 region 2" evidence="6">
    <location>
        <begin position="30"/>
        <end position="97"/>
    </location>
</feature>
<dbReference type="InterPro" id="IPR013324">
    <property type="entry name" value="RNA_pol_sigma_r3/r4-like"/>
</dbReference>
<dbReference type="InterPro" id="IPR013249">
    <property type="entry name" value="RNA_pol_sigma70_r4_t2"/>
</dbReference>
<organism evidence="8 9">
    <name type="scientific">Pseudomonas typographi</name>
    <dbReference type="NCBI Taxonomy" id="2715964"/>
    <lineage>
        <taxon>Bacteria</taxon>
        <taxon>Pseudomonadati</taxon>
        <taxon>Pseudomonadota</taxon>
        <taxon>Gammaproteobacteria</taxon>
        <taxon>Pseudomonadales</taxon>
        <taxon>Pseudomonadaceae</taxon>
        <taxon>Pseudomonas</taxon>
    </lineage>
</organism>
<keyword evidence="5" id="KW-0804">Transcription</keyword>
<comment type="caution">
    <text evidence="8">The sequence shown here is derived from an EMBL/GenBank/DDBJ whole genome shotgun (WGS) entry which is preliminary data.</text>
</comment>
<dbReference type="NCBIfam" id="TIGR02937">
    <property type="entry name" value="sigma70-ECF"/>
    <property type="match status" value="1"/>
</dbReference>
<sequence length="183" mass="20428">MSKSLESQWSVLLARGNAGDQQAYRAFLQAVTPYLRGLARRRCSQVGVPADAEDVVQEILLAVHLKRATWDSKRPVGPWISTIARNKFIDSMRRRGRHIDVPLEEVIDTLPAEYPHEGEDSYTVEALLERLSRPQRDIVQLISLEGSTVRDTAQQLGMSEGAVRVALHRALKSLAALYRSALG</sequence>
<dbReference type="NCBIfam" id="NF009165">
    <property type="entry name" value="PRK12512.1"/>
    <property type="match status" value="1"/>
</dbReference>
<evidence type="ECO:0000256" key="3">
    <source>
        <dbReference type="ARBA" id="ARBA00023082"/>
    </source>
</evidence>
<accession>A0ABR7Z2B2</accession>